<dbReference type="Gene3D" id="2.180.10.10">
    <property type="entry name" value="RHS repeat-associated core"/>
    <property type="match status" value="1"/>
</dbReference>
<evidence type="ECO:0000313" key="2">
    <source>
        <dbReference type="Proteomes" id="UP001595904"/>
    </source>
</evidence>
<dbReference type="Proteomes" id="UP001595904">
    <property type="component" value="Unassembled WGS sequence"/>
</dbReference>
<accession>A0ABV8T320</accession>
<dbReference type="InterPro" id="IPR006530">
    <property type="entry name" value="YD"/>
</dbReference>
<proteinExistence type="predicted"/>
<organism evidence="1 2">
    <name type="scientific">Steroidobacter flavus</name>
    <dbReference type="NCBI Taxonomy" id="1842136"/>
    <lineage>
        <taxon>Bacteria</taxon>
        <taxon>Pseudomonadati</taxon>
        <taxon>Pseudomonadota</taxon>
        <taxon>Gammaproteobacteria</taxon>
        <taxon>Steroidobacterales</taxon>
        <taxon>Steroidobacteraceae</taxon>
        <taxon>Steroidobacter</taxon>
    </lineage>
</organism>
<sequence length="263" mass="28235">MVAVVSGSGLGLFGSSVAALGGVGATGNSGLGRGTDRVFVNSTNGNLIIRSQDERLSALGLDVSLIRTYNSQGLMDDDNGDNWRLGLHQRWYNLTGTVNTAGSTIRKVFGDGRDVLYTYDVAQSRYISTDGDGAHDTLTNSGGTWTWTDGSGRNTETYNSSGQLTHSRDTDGNTVSYTYTGNLLTSITDASGQTTFLDYTGNNLTSIRVVSDGQTQTLTRYYYDSSNRLRQVVLDLSPADNTVSLVDANSDGLYESVNDQMYV</sequence>
<name>A0ABV8T320_9GAMM</name>
<dbReference type="RefSeq" id="WP_380605334.1">
    <property type="nucleotide sequence ID" value="NZ_JBHSDU010000015.1"/>
</dbReference>
<comment type="caution">
    <text evidence="1">The sequence shown here is derived from an EMBL/GenBank/DDBJ whole genome shotgun (WGS) entry which is preliminary data.</text>
</comment>
<feature type="non-terminal residue" evidence="1">
    <location>
        <position position="263"/>
    </location>
</feature>
<dbReference type="Pfam" id="PF05593">
    <property type="entry name" value="RHS_repeat"/>
    <property type="match status" value="1"/>
</dbReference>
<keyword evidence="2" id="KW-1185">Reference proteome</keyword>
<dbReference type="NCBIfam" id="TIGR01643">
    <property type="entry name" value="YD_repeat_2x"/>
    <property type="match status" value="1"/>
</dbReference>
<gene>
    <name evidence="1" type="ORF">ACFPN2_34775</name>
</gene>
<dbReference type="EMBL" id="JBHSDU010000015">
    <property type="protein sequence ID" value="MFC4314281.1"/>
    <property type="molecule type" value="Genomic_DNA"/>
</dbReference>
<reference evidence="2" key="1">
    <citation type="journal article" date="2019" name="Int. J. Syst. Evol. Microbiol.">
        <title>The Global Catalogue of Microorganisms (GCM) 10K type strain sequencing project: providing services to taxonomists for standard genome sequencing and annotation.</title>
        <authorList>
            <consortium name="The Broad Institute Genomics Platform"/>
            <consortium name="The Broad Institute Genome Sequencing Center for Infectious Disease"/>
            <person name="Wu L."/>
            <person name="Ma J."/>
        </authorList>
    </citation>
    <scope>NUCLEOTIDE SEQUENCE [LARGE SCALE GENOMIC DNA]</scope>
    <source>
        <strain evidence="2">CGMCC 1.10759</strain>
    </source>
</reference>
<protein>
    <submittedName>
        <fullName evidence="1">RHS repeat domain-containing protein</fullName>
    </submittedName>
</protein>
<dbReference type="InterPro" id="IPR031325">
    <property type="entry name" value="RHS_repeat"/>
</dbReference>
<evidence type="ECO:0000313" key="1">
    <source>
        <dbReference type="EMBL" id="MFC4314281.1"/>
    </source>
</evidence>